<keyword evidence="2" id="KW-0274">FAD</keyword>
<sequence>MLHELVVSPDLSARETDHSTRYSHSLASPTMSTTPSTPRIAIIGGGMGGLVLLMTLLRRGIPATLYERDADMNVRAHIGSTLDLGWESGRRALRENGLEEAYIANSRPEGQEVRISGKDGIPILHRTPKESNDEKKARPEIDRSVLRKIMLDAVSADTIKWGHALTSAVPLGNGQHELTFANGFKTVCDFLVGADGARSRVRPLVSSAIPVYVGVNSVEISLAPEVAASPELQDVAAAVGKGSMFAMQDSKMLGTQVSGSGRVRTYVYLREPAEWTIPSNPTEVRKVLLEKFEGWAPWIHKLIEHCDDAAIYQRPLYMLPAGHKWEHVPGVTLIGDAAHLMTPFAAAGANLAMQDALELGLALARLFADGKLGDRDALEAAVEEVEKAMCARAGRIAEMSTVNLQACVHPDAPQSAIQRFMEVAKSGELDL</sequence>
<proteinExistence type="predicted"/>
<dbReference type="InterPro" id="IPR002938">
    <property type="entry name" value="FAD-bd"/>
</dbReference>
<evidence type="ECO:0000313" key="8">
    <source>
        <dbReference type="Proteomes" id="UP000308197"/>
    </source>
</evidence>
<evidence type="ECO:0000256" key="2">
    <source>
        <dbReference type="ARBA" id="ARBA00022827"/>
    </source>
</evidence>
<dbReference type="InParanoid" id="A0A5C3NQY7"/>
<dbReference type="GO" id="GO:0071949">
    <property type="term" value="F:FAD binding"/>
    <property type="evidence" value="ECO:0007669"/>
    <property type="project" value="InterPro"/>
</dbReference>
<dbReference type="PANTHER" id="PTHR46972:SF1">
    <property type="entry name" value="FAD DEPENDENT OXIDOREDUCTASE DOMAIN-CONTAINING PROTEIN"/>
    <property type="match status" value="1"/>
</dbReference>
<evidence type="ECO:0000259" key="6">
    <source>
        <dbReference type="Pfam" id="PF01494"/>
    </source>
</evidence>
<evidence type="ECO:0000256" key="1">
    <source>
        <dbReference type="ARBA" id="ARBA00022630"/>
    </source>
</evidence>
<accession>A0A5C3NQY7</accession>
<evidence type="ECO:0000313" key="7">
    <source>
        <dbReference type="EMBL" id="TFK79976.1"/>
    </source>
</evidence>
<gene>
    <name evidence="7" type="ORF">K466DRAFT_533418</name>
</gene>
<evidence type="ECO:0000256" key="5">
    <source>
        <dbReference type="SAM" id="MobiDB-lite"/>
    </source>
</evidence>
<protein>
    <submittedName>
        <fullName evidence="7">FAD/NAD(P)-binding domain-containing protein</fullName>
    </submittedName>
</protein>
<keyword evidence="4" id="KW-0503">Monooxygenase</keyword>
<keyword evidence="1" id="KW-0285">Flavoprotein</keyword>
<dbReference type="Pfam" id="PF01494">
    <property type="entry name" value="FAD_binding_3"/>
    <property type="match status" value="1"/>
</dbReference>
<dbReference type="EMBL" id="ML211878">
    <property type="protein sequence ID" value="TFK79976.1"/>
    <property type="molecule type" value="Genomic_DNA"/>
</dbReference>
<name>A0A5C3NQY7_9APHY</name>
<feature type="region of interest" description="Disordered" evidence="5">
    <location>
        <begin position="1"/>
        <end position="35"/>
    </location>
</feature>
<dbReference type="GO" id="GO:0004497">
    <property type="term" value="F:monooxygenase activity"/>
    <property type="evidence" value="ECO:0007669"/>
    <property type="project" value="UniProtKB-KW"/>
</dbReference>
<keyword evidence="8" id="KW-1185">Reference proteome</keyword>
<dbReference type="SUPFAM" id="SSF51905">
    <property type="entry name" value="FAD/NAD(P)-binding domain"/>
    <property type="match status" value="1"/>
</dbReference>
<organism evidence="7 8">
    <name type="scientific">Polyporus arcularius HHB13444</name>
    <dbReference type="NCBI Taxonomy" id="1314778"/>
    <lineage>
        <taxon>Eukaryota</taxon>
        <taxon>Fungi</taxon>
        <taxon>Dikarya</taxon>
        <taxon>Basidiomycota</taxon>
        <taxon>Agaricomycotina</taxon>
        <taxon>Agaricomycetes</taxon>
        <taxon>Polyporales</taxon>
        <taxon>Polyporaceae</taxon>
        <taxon>Polyporus</taxon>
    </lineage>
</organism>
<feature type="domain" description="FAD-binding" evidence="6">
    <location>
        <begin position="40"/>
        <end position="368"/>
    </location>
</feature>
<dbReference type="Gene3D" id="3.50.50.60">
    <property type="entry name" value="FAD/NAD(P)-binding domain"/>
    <property type="match status" value="1"/>
</dbReference>
<dbReference type="Proteomes" id="UP000308197">
    <property type="component" value="Unassembled WGS sequence"/>
</dbReference>
<evidence type="ECO:0000256" key="3">
    <source>
        <dbReference type="ARBA" id="ARBA00023002"/>
    </source>
</evidence>
<dbReference type="PRINTS" id="PR00420">
    <property type="entry name" value="RNGMNOXGNASE"/>
</dbReference>
<dbReference type="PANTHER" id="PTHR46972">
    <property type="entry name" value="MONOOXYGENASE ASQM-RELATED"/>
    <property type="match status" value="1"/>
</dbReference>
<keyword evidence="3" id="KW-0560">Oxidoreductase</keyword>
<evidence type="ECO:0000256" key="4">
    <source>
        <dbReference type="ARBA" id="ARBA00023033"/>
    </source>
</evidence>
<dbReference type="STRING" id="1314778.A0A5C3NQY7"/>
<dbReference type="AlphaFoldDB" id="A0A5C3NQY7"/>
<dbReference type="InterPro" id="IPR036188">
    <property type="entry name" value="FAD/NAD-bd_sf"/>
</dbReference>
<reference evidence="7 8" key="1">
    <citation type="journal article" date="2019" name="Nat. Ecol. Evol.">
        <title>Megaphylogeny resolves global patterns of mushroom evolution.</title>
        <authorList>
            <person name="Varga T."/>
            <person name="Krizsan K."/>
            <person name="Foldi C."/>
            <person name="Dima B."/>
            <person name="Sanchez-Garcia M."/>
            <person name="Sanchez-Ramirez S."/>
            <person name="Szollosi G.J."/>
            <person name="Szarkandi J.G."/>
            <person name="Papp V."/>
            <person name="Albert L."/>
            <person name="Andreopoulos W."/>
            <person name="Angelini C."/>
            <person name="Antonin V."/>
            <person name="Barry K.W."/>
            <person name="Bougher N.L."/>
            <person name="Buchanan P."/>
            <person name="Buyck B."/>
            <person name="Bense V."/>
            <person name="Catcheside P."/>
            <person name="Chovatia M."/>
            <person name="Cooper J."/>
            <person name="Damon W."/>
            <person name="Desjardin D."/>
            <person name="Finy P."/>
            <person name="Geml J."/>
            <person name="Haridas S."/>
            <person name="Hughes K."/>
            <person name="Justo A."/>
            <person name="Karasinski D."/>
            <person name="Kautmanova I."/>
            <person name="Kiss B."/>
            <person name="Kocsube S."/>
            <person name="Kotiranta H."/>
            <person name="LaButti K.M."/>
            <person name="Lechner B.E."/>
            <person name="Liimatainen K."/>
            <person name="Lipzen A."/>
            <person name="Lukacs Z."/>
            <person name="Mihaltcheva S."/>
            <person name="Morgado L.N."/>
            <person name="Niskanen T."/>
            <person name="Noordeloos M.E."/>
            <person name="Ohm R.A."/>
            <person name="Ortiz-Santana B."/>
            <person name="Ovrebo C."/>
            <person name="Racz N."/>
            <person name="Riley R."/>
            <person name="Savchenko A."/>
            <person name="Shiryaev A."/>
            <person name="Soop K."/>
            <person name="Spirin V."/>
            <person name="Szebenyi C."/>
            <person name="Tomsovsky M."/>
            <person name="Tulloss R.E."/>
            <person name="Uehling J."/>
            <person name="Grigoriev I.V."/>
            <person name="Vagvolgyi C."/>
            <person name="Papp T."/>
            <person name="Martin F.M."/>
            <person name="Miettinen O."/>
            <person name="Hibbett D.S."/>
            <person name="Nagy L.G."/>
        </authorList>
    </citation>
    <scope>NUCLEOTIDE SEQUENCE [LARGE SCALE GENOMIC DNA]</scope>
    <source>
        <strain evidence="7 8">HHB13444</strain>
    </source>
</reference>